<dbReference type="RefSeq" id="WP_094376720.1">
    <property type="nucleotide sequence ID" value="NZ_NOKA02000004.1"/>
</dbReference>
<dbReference type="InterPro" id="IPR027417">
    <property type="entry name" value="P-loop_NTPase"/>
</dbReference>
<sequence>MKNESIRTMLCYKRKDYVTIGPQIADIIIKDIPFSFILEHNKLIISLVNESLSNIEVYLNRKLLEDERSEIDYGDELLIGDYRFVLLKDKIFLESVKQVEITSTLLELPYEENISEDFPKYKRSPRIIKKVSDQVISISRPKERKENKKGGLIALLLPSLVMMGVTVGTSILLKRGLLVIMSVASTGITMIVSGVKYFVDRKELREENALREKTYQKYLLNKRKEIYEAFSNETEAYRYNYPSILEIEKMIHCYSARVYERSSNDEDFLSVSIGNADVPCKFKIKMETSELNNKIDLLEEEARAVVNEFSNMKQPIVIDLKKAHMGLVGEKDTIHDQLKLMIAQLTFFQSYHDLEIITIYNESYDEDFKWMRWYPHLRIHAINAVGTINNERKRDQILGSIHQILKDRKLKVEESKKESMFLPHLLFVIDEPKFIMDHSIMEYLDKEGYNLGFSIIYTTNNRANLPENIGTIVILENSKQATLLLEEKEEKNLHFSLESSQNIDLEWMARDLGVLEHIQGISAQIPENISFFQMYHVEHPQQMKILERWEKNNSSKSLAVPLGVRAEEDFVYLNLHEKAHGPHGLVAGTTGSGKSEIIQSYILSLAVNFHPYEVAFLLIDYKGGGMAGLFKNLPHVLGSITNLDGAQSMRAMASIKSELARRQRIFSAYDVNHINSYNTLFKNGEAKEPLPHLFIISDEFAELKKEQPDFMKELVSAARIGRSLGVHLILATQKPSGVVDDQIWTNSKFKLALMVQNEADSKEIIKTPDAANITKAGRAYLQVGNNEIYELFQSAWSGASYHVEKEEEKVDDRVYLINELGQGELINQDLSNDQENNKLAVTQLDATIEYIRAIYEKQDTIEVKRPWLPPLREQIKSKVCLVDSKEKKLNLKVSVGLVDIPEEQAQKEYIFNIEKDGNLLYLASAGYGKTVFLTTMILSLAMQNSPGNLNFYILDFGNSGLIPLNKLHHMAEYITFDDTERLNKLQMLLQNEIQVRKKLLASRMVQNFEVYNQVAEKPMKAIVLVIDNFDVVKELGYEMEDFFMKLSRDGYGLGIYMITTATRSNAMKYSIYNNFKIKIAGYLIDESDVNMIVGRSTYKQSEIKGRILIKWNNAVSTMHIYTMTEFQNEIEYNKGIEELVEQIDQIYPNQKAPRIPVLPENLSFKELLQYEKAGESIWLGLDKESVSLCGFERIMTPFTILGEAAKGKTNILKVILEQIIGTDPIYLFDSKSMELYCYKERENLHYVEGAVGIQALIEELAKQIQERNSFVHESLMADPSKNPKEISKTLSPFYIVVDDWDNFIEVTKASALQLAPLLMETAAVGISIILTAHSGKMKGFDDLTKFAKNTTDGLLVGGPGTTGMFGVTSSKELPQFRDGLLFNNGSYVRIRLPKFL</sequence>
<name>A0A371JHN7_9FIRM</name>
<dbReference type="CDD" id="cd01127">
    <property type="entry name" value="TrwB_TraG_TraD_VirD4"/>
    <property type="match status" value="1"/>
</dbReference>
<protein>
    <submittedName>
        <fullName evidence="8">Type VII secretion protein EssC</fullName>
    </submittedName>
</protein>
<evidence type="ECO:0000256" key="2">
    <source>
        <dbReference type="ARBA" id="ARBA00022741"/>
    </source>
</evidence>
<feature type="coiled-coil region" evidence="5">
    <location>
        <begin position="281"/>
        <end position="308"/>
    </location>
</feature>
<keyword evidence="5" id="KW-0175">Coiled coil</keyword>
<keyword evidence="3 4" id="KW-0067">ATP-binding</keyword>
<feature type="domain" description="FtsK" evidence="7">
    <location>
        <begin position="568"/>
        <end position="762"/>
    </location>
</feature>
<feature type="binding site" evidence="4">
    <location>
        <begin position="923"/>
        <end position="930"/>
    </location>
    <ligand>
        <name>ATP</name>
        <dbReference type="ChEBI" id="CHEBI:30616"/>
    </ligand>
</feature>
<organism evidence="8 9">
    <name type="scientific">Lachnotalea glycerini</name>
    <dbReference type="NCBI Taxonomy" id="1763509"/>
    <lineage>
        <taxon>Bacteria</taxon>
        <taxon>Bacillati</taxon>
        <taxon>Bacillota</taxon>
        <taxon>Clostridia</taxon>
        <taxon>Lachnospirales</taxon>
        <taxon>Lachnospiraceae</taxon>
        <taxon>Lachnotalea</taxon>
    </lineage>
</organism>
<keyword evidence="9" id="KW-1185">Reference proteome</keyword>
<evidence type="ECO:0000256" key="6">
    <source>
        <dbReference type="SAM" id="Phobius"/>
    </source>
</evidence>
<evidence type="ECO:0000256" key="1">
    <source>
        <dbReference type="ARBA" id="ARBA00022737"/>
    </source>
</evidence>
<dbReference type="PANTHER" id="PTHR22683">
    <property type="entry name" value="SPORULATION PROTEIN RELATED"/>
    <property type="match status" value="1"/>
</dbReference>
<evidence type="ECO:0000259" key="7">
    <source>
        <dbReference type="PROSITE" id="PS50901"/>
    </source>
</evidence>
<dbReference type="PROSITE" id="PS50901">
    <property type="entry name" value="FTSK"/>
    <property type="match status" value="2"/>
</dbReference>
<evidence type="ECO:0000256" key="3">
    <source>
        <dbReference type="ARBA" id="ARBA00022840"/>
    </source>
</evidence>
<feature type="transmembrane region" description="Helical" evidence="6">
    <location>
        <begin position="152"/>
        <end position="173"/>
    </location>
</feature>
<keyword evidence="6" id="KW-0812">Transmembrane</keyword>
<dbReference type="NCBIfam" id="TIGR03928">
    <property type="entry name" value="T7_EssCb_Firm"/>
    <property type="match status" value="1"/>
</dbReference>
<dbReference type="OrthoDB" id="9807790at2"/>
<accession>A0A371JHN7</accession>
<proteinExistence type="predicted"/>
<dbReference type="Pfam" id="PF01580">
    <property type="entry name" value="FtsK_SpoIIIE"/>
    <property type="match status" value="2"/>
</dbReference>
<dbReference type="InterPro" id="IPR002543">
    <property type="entry name" value="FtsK_dom"/>
</dbReference>
<evidence type="ECO:0000313" key="8">
    <source>
        <dbReference type="EMBL" id="RDY32258.1"/>
    </source>
</evidence>
<dbReference type="EMBL" id="NOKA02000004">
    <property type="protein sequence ID" value="RDY32258.1"/>
    <property type="molecule type" value="Genomic_DNA"/>
</dbReference>
<keyword evidence="6" id="KW-0472">Membrane</keyword>
<dbReference type="InterPro" id="IPR050206">
    <property type="entry name" value="FtsK/SpoIIIE/SftA"/>
</dbReference>
<comment type="caution">
    <text evidence="8">The sequence shown here is derived from an EMBL/GenBank/DDBJ whole genome shotgun (WGS) entry which is preliminary data.</text>
</comment>
<feature type="binding site" evidence="4">
    <location>
        <begin position="588"/>
        <end position="595"/>
    </location>
    <ligand>
        <name>ATP</name>
        <dbReference type="ChEBI" id="CHEBI:30616"/>
    </ligand>
</feature>
<dbReference type="PANTHER" id="PTHR22683:SF1">
    <property type="entry name" value="TYPE VII SECRETION SYSTEM PROTEIN ESSC"/>
    <property type="match status" value="1"/>
</dbReference>
<reference evidence="8 9" key="1">
    <citation type="journal article" date="2017" name="Genome Announc.">
        <title>Draft Genome Sequence of a Sporulating and Motile Strain of Lachnotalea glycerini Isolated from Water in Quebec City, Canada.</title>
        <authorList>
            <person name="Maheux A.F."/>
            <person name="Boudreau D.K."/>
            <person name="Berube E."/>
            <person name="Boissinot M."/>
            <person name="Raymond F."/>
            <person name="Brodeur S."/>
            <person name="Corbeil J."/>
            <person name="Isabel S."/>
            <person name="Omar R.F."/>
            <person name="Bergeron M.G."/>
        </authorList>
    </citation>
    <scope>NUCLEOTIDE SEQUENCE [LARGE SCALE GENOMIC DNA]</scope>
    <source>
        <strain evidence="8 9">CCRI-19302</strain>
    </source>
</reference>
<keyword evidence="1" id="KW-0677">Repeat</keyword>
<evidence type="ECO:0000313" key="9">
    <source>
        <dbReference type="Proteomes" id="UP000216411"/>
    </source>
</evidence>
<dbReference type="GO" id="GO:0005524">
    <property type="term" value="F:ATP binding"/>
    <property type="evidence" value="ECO:0007669"/>
    <property type="project" value="UniProtKB-UniRule"/>
</dbReference>
<keyword evidence="2 4" id="KW-0547">Nucleotide-binding</keyword>
<dbReference type="GO" id="GO:0003677">
    <property type="term" value="F:DNA binding"/>
    <property type="evidence" value="ECO:0007669"/>
    <property type="project" value="InterPro"/>
</dbReference>
<evidence type="ECO:0000256" key="5">
    <source>
        <dbReference type="SAM" id="Coils"/>
    </source>
</evidence>
<feature type="domain" description="FtsK" evidence="7">
    <location>
        <begin position="906"/>
        <end position="1090"/>
    </location>
</feature>
<evidence type="ECO:0000256" key="4">
    <source>
        <dbReference type="PROSITE-ProRule" id="PRU00289"/>
    </source>
</evidence>
<dbReference type="Gene3D" id="3.40.50.300">
    <property type="entry name" value="P-loop containing nucleotide triphosphate hydrolases"/>
    <property type="match status" value="4"/>
</dbReference>
<dbReference type="Proteomes" id="UP000216411">
    <property type="component" value="Unassembled WGS sequence"/>
</dbReference>
<dbReference type="SUPFAM" id="SSF52540">
    <property type="entry name" value="P-loop containing nucleoside triphosphate hydrolases"/>
    <property type="match status" value="2"/>
</dbReference>
<keyword evidence="6" id="KW-1133">Transmembrane helix</keyword>
<dbReference type="InterPro" id="IPR023839">
    <property type="entry name" value="Firmicutes_EssC_C"/>
</dbReference>
<gene>
    <name evidence="8" type="primary">essC</name>
    <name evidence="8" type="ORF">CG710_004550</name>
</gene>